<dbReference type="RefSeq" id="WP_018576125.1">
    <property type="nucleotide sequence ID" value="NZ_KB892382.1"/>
</dbReference>
<organism evidence="1 2">
    <name type="scientific">Legionella shakespearei DSM 23087</name>
    <dbReference type="NCBI Taxonomy" id="1122169"/>
    <lineage>
        <taxon>Bacteria</taxon>
        <taxon>Pseudomonadati</taxon>
        <taxon>Pseudomonadota</taxon>
        <taxon>Gammaproteobacteria</taxon>
        <taxon>Legionellales</taxon>
        <taxon>Legionellaceae</taxon>
        <taxon>Legionella</taxon>
    </lineage>
</organism>
<reference evidence="1 2" key="1">
    <citation type="submission" date="2015-11" db="EMBL/GenBank/DDBJ databases">
        <title>Genomic analysis of 38 Legionella species identifies large and diverse effector repertoires.</title>
        <authorList>
            <person name="Burstein D."/>
            <person name="Amaro F."/>
            <person name="Zusman T."/>
            <person name="Lifshitz Z."/>
            <person name="Cohen O."/>
            <person name="Gilbert J.A."/>
            <person name="Pupko T."/>
            <person name="Shuman H.A."/>
            <person name="Segal G."/>
        </authorList>
    </citation>
    <scope>NUCLEOTIDE SEQUENCE [LARGE SCALE GENOMIC DNA]</scope>
    <source>
        <strain evidence="1 2">ATCC 49655</strain>
    </source>
</reference>
<proteinExistence type="predicted"/>
<keyword evidence="2" id="KW-1185">Reference proteome</keyword>
<dbReference type="EMBL" id="LNYW01000066">
    <property type="protein sequence ID" value="KTD57595.1"/>
    <property type="molecule type" value="Genomic_DNA"/>
</dbReference>
<evidence type="ECO:0000313" key="1">
    <source>
        <dbReference type="EMBL" id="KTD57595.1"/>
    </source>
</evidence>
<dbReference type="Gene3D" id="1.25.40.20">
    <property type="entry name" value="Ankyrin repeat-containing domain"/>
    <property type="match status" value="1"/>
</dbReference>
<comment type="caution">
    <text evidence="1">The sequence shown here is derived from an EMBL/GenBank/DDBJ whole genome shotgun (WGS) entry which is preliminary data.</text>
</comment>
<dbReference type="PATRIC" id="fig|1122169.6.peg.2793"/>
<dbReference type="Proteomes" id="UP000054600">
    <property type="component" value="Unassembled WGS sequence"/>
</dbReference>
<sequence length="253" mass="28653">MPKFSTFEERMKHPQGKLIPSSIWNDNELFGENLDDTVLSLMKVSDEKLLSLLERSTTKLNDPWLKKQAWLAIALSHPDTDLTTLQHIAQMLEMDDYGLFSLVIILGNTSHFDELAKQYPASVIAAHIVQNVFYVYIKAAENGHLELLKKMETKIPEQITEMVRVANFAPYARAAKNGHIAVLNHLEQTRPDLVPAMVKASFKNAALHHPVVLEHMKELAAPLQTPNHFFPREVEKPDEEVYLAPQLTVNNAS</sequence>
<dbReference type="STRING" id="1122169.Lsha_2436"/>
<protein>
    <submittedName>
        <fullName evidence="1">Ankyrin repeat family transporter protein</fullName>
    </submittedName>
</protein>
<accession>A0A0W0YL99</accession>
<dbReference type="AlphaFoldDB" id="A0A0W0YL99"/>
<name>A0A0W0YL99_9GAMM</name>
<dbReference type="OrthoDB" id="10009988at2"/>
<dbReference type="InterPro" id="IPR036770">
    <property type="entry name" value="Ankyrin_rpt-contain_sf"/>
</dbReference>
<gene>
    <name evidence="1" type="ORF">Lsha_2436</name>
</gene>
<evidence type="ECO:0000313" key="2">
    <source>
        <dbReference type="Proteomes" id="UP000054600"/>
    </source>
</evidence>